<evidence type="ECO:0000313" key="11">
    <source>
        <dbReference type="EMBL" id="HGI88414.1"/>
    </source>
</evidence>
<comment type="similarity">
    <text evidence="2">Belongs to the ABC transporter superfamily.</text>
</comment>
<dbReference type="NCBIfam" id="NF010167">
    <property type="entry name" value="PRK13648.1"/>
    <property type="match status" value="2"/>
</dbReference>
<evidence type="ECO:0000259" key="10">
    <source>
        <dbReference type="PROSITE" id="PS50893"/>
    </source>
</evidence>
<comment type="subcellular location">
    <subcellularLocation>
        <location evidence="1">Cell membrane</location>
    </subcellularLocation>
</comment>
<dbReference type="EMBL" id="DTFF01000074">
    <property type="protein sequence ID" value="HGI88414.1"/>
    <property type="molecule type" value="Genomic_DNA"/>
</dbReference>
<evidence type="ECO:0000256" key="8">
    <source>
        <dbReference type="ARBA" id="ARBA00023136"/>
    </source>
</evidence>
<comment type="function">
    <text evidence="9">Probably part of an ABC transporter complex. Responsible for energy coupling to the transport system.</text>
</comment>
<keyword evidence="7" id="KW-1278">Translocase</keyword>
<feature type="domain" description="ABC transporter" evidence="10">
    <location>
        <begin position="5"/>
        <end position="245"/>
    </location>
</feature>
<evidence type="ECO:0000256" key="6">
    <source>
        <dbReference type="ARBA" id="ARBA00022840"/>
    </source>
</evidence>
<dbReference type="GO" id="GO:0043190">
    <property type="term" value="C:ATP-binding cassette (ABC) transporter complex"/>
    <property type="evidence" value="ECO:0007669"/>
    <property type="project" value="TreeGrafter"/>
</dbReference>
<keyword evidence="5" id="KW-0547">Nucleotide-binding</keyword>
<dbReference type="FunFam" id="3.40.50.300:FF:000224">
    <property type="entry name" value="Energy-coupling factor transporter ATP-binding protein EcfA"/>
    <property type="match status" value="1"/>
</dbReference>
<comment type="caution">
    <text evidence="11">The sequence shown here is derived from an EMBL/GenBank/DDBJ whole genome shotgun (WGS) entry which is preliminary data.</text>
</comment>
<sequence length="568" mass="62018">MKSAIALKNVTYFYPSSTAPALEGVSLEVREGEFVVIAGPSGGGKSTLVRVVLGLIPHIYGGRLNGEVLIGGVDVATEGFRAIVNRVGVVIQNPENQVVNVVVEEELAFTLENLLYDAKEIGRRVDEALKALEIEHLRKRLIHTLSSGELQKVVIASALALDSRILLLDEPLAHLDPRGARELISILHKLCRERGVTVVVVEHRLSELIRYADRVVVLNRRVLFDGSPALAIDKLLEVGAEVPPISRLFIELGERPPPLQIDSKAIEALERAVVKCRRACTNGLGNDNSSSSLHSPSPVIAVEDLWFKYPNGGVALSGINLNIFQGEFVAIVGANGAGKTTLIKHFNGLLKPWRGRVAVLGKDTRSSTVAELAKSVGVVLQNPLHQFFERTALREVLFTLSNFGCRNCVDRALEVLRAFGLEDLAESSPYELSVGEQRRLAIASVLAYEPPVIVLDEPTAGIDYSLKLELLKMLTRVTEKGKTVVIVSHDVEFLALAPITRIVVMAGGRVVASGSPREVLYSTEVLRDSHLTPPQVVELVKLLSSEKVPRPLNSRELVEYLRRCCNGY</sequence>
<dbReference type="GO" id="GO:0016887">
    <property type="term" value="F:ATP hydrolysis activity"/>
    <property type="evidence" value="ECO:0007669"/>
    <property type="project" value="InterPro"/>
</dbReference>
<feature type="domain" description="ABC transporter" evidence="10">
    <location>
        <begin position="300"/>
        <end position="532"/>
    </location>
</feature>
<evidence type="ECO:0000256" key="2">
    <source>
        <dbReference type="ARBA" id="ARBA00005417"/>
    </source>
</evidence>
<dbReference type="AlphaFoldDB" id="A0A7C4BD47"/>
<dbReference type="Gene3D" id="3.40.50.300">
    <property type="entry name" value="P-loop containing nucleotide triphosphate hydrolases"/>
    <property type="match status" value="2"/>
</dbReference>
<evidence type="ECO:0000256" key="9">
    <source>
        <dbReference type="ARBA" id="ARBA00025157"/>
    </source>
</evidence>
<dbReference type="GO" id="GO:0042626">
    <property type="term" value="F:ATPase-coupled transmembrane transporter activity"/>
    <property type="evidence" value="ECO:0007669"/>
    <property type="project" value="TreeGrafter"/>
</dbReference>
<dbReference type="PROSITE" id="PS50893">
    <property type="entry name" value="ABC_TRANSPORTER_2"/>
    <property type="match status" value="2"/>
</dbReference>
<dbReference type="InterPro" id="IPR017871">
    <property type="entry name" value="ABC_transporter-like_CS"/>
</dbReference>
<dbReference type="SMART" id="SM00382">
    <property type="entry name" value="AAA"/>
    <property type="match status" value="2"/>
</dbReference>
<dbReference type="GO" id="GO:0005524">
    <property type="term" value="F:ATP binding"/>
    <property type="evidence" value="ECO:0007669"/>
    <property type="project" value="UniProtKB-KW"/>
</dbReference>
<dbReference type="Pfam" id="PF00005">
    <property type="entry name" value="ABC_tran"/>
    <property type="match status" value="2"/>
</dbReference>
<evidence type="ECO:0000256" key="7">
    <source>
        <dbReference type="ARBA" id="ARBA00022967"/>
    </source>
</evidence>
<evidence type="ECO:0000256" key="3">
    <source>
        <dbReference type="ARBA" id="ARBA00022448"/>
    </source>
</evidence>
<protein>
    <submittedName>
        <fullName evidence="11">Energy-coupling factor ABC transporter ATP-binding protein</fullName>
    </submittedName>
</protein>
<gene>
    <name evidence="11" type="ORF">ENV14_08540</name>
</gene>
<proteinExistence type="inferred from homology"/>
<dbReference type="InterPro" id="IPR003439">
    <property type="entry name" value="ABC_transporter-like_ATP-bd"/>
</dbReference>
<reference evidence="11" key="1">
    <citation type="journal article" date="2020" name="mSystems">
        <title>Genome- and Community-Level Interaction Insights into Carbon Utilization and Element Cycling Functions of Hydrothermarchaeota in Hydrothermal Sediment.</title>
        <authorList>
            <person name="Zhou Z."/>
            <person name="Liu Y."/>
            <person name="Xu W."/>
            <person name="Pan J."/>
            <person name="Luo Z.H."/>
            <person name="Li M."/>
        </authorList>
    </citation>
    <scope>NUCLEOTIDE SEQUENCE [LARGE SCALE GENOMIC DNA]</scope>
    <source>
        <strain evidence="11">SpSt-732</strain>
    </source>
</reference>
<evidence type="ECO:0000256" key="1">
    <source>
        <dbReference type="ARBA" id="ARBA00004236"/>
    </source>
</evidence>
<accession>A0A7C4BD47</accession>
<keyword evidence="3" id="KW-0813">Transport</keyword>
<name>A0A7C4BD47_9CREN</name>
<keyword evidence="6 11" id="KW-0067">ATP-binding</keyword>
<keyword evidence="8" id="KW-0472">Membrane</keyword>
<dbReference type="SUPFAM" id="SSF52540">
    <property type="entry name" value="P-loop containing nucleoside triphosphate hydrolases"/>
    <property type="match status" value="2"/>
</dbReference>
<dbReference type="InterPro" id="IPR015856">
    <property type="entry name" value="ABC_transpr_CbiO/EcfA_su"/>
</dbReference>
<evidence type="ECO:0000256" key="5">
    <source>
        <dbReference type="ARBA" id="ARBA00022741"/>
    </source>
</evidence>
<evidence type="ECO:0000256" key="4">
    <source>
        <dbReference type="ARBA" id="ARBA00022475"/>
    </source>
</evidence>
<dbReference type="InterPro" id="IPR027417">
    <property type="entry name" value="P-loop_NTPase"/>
</dbReference>
<dbReference type="PANTHER" id="PTHR43553">
    <property type="entry name" value="HEAVY METAL TRANSPORTER"/>
    <property type="match status" value="1"/>
</dbReference>
<dbReference type="PANTHER" id="PTHR43553:SF21">
    <property type="entry name" value="ABC TRANSPORTER ATP-BINDING PROTEIN MA_1418-RELATED"/>
    <property type="match status" value="1"/>
</dbReference>
<dbReference type="PROSITE" id="PS00211">
    <property type="entry name" value="ABC_TRANSPORTER_1"/>
    <property type="match status" value="2"/>
</dbReference>
<organism evidence="11">
    <name type="scientific">Ignisphaera aggregans</name>
    <dbReference type="NCBI Taxonomy" id="334771"/>
    <lineage>
        <taxon>Archaea</taxon>
        <taxon>Thermoproteota</taxon>
        <taxon>Thermoprotei</taxon>
        <taxon>Desulfurococcales</taxon>
        <taxon>Desulfurococcaceae</taxon>
        <taxon>Ignisphaera</taxon>
    </lineage>
</organism>
<keyword evidence="4" id="KW-1003">Cell membrane</keyword>
<dbReference type="InterPro" id="IPR050095">
    <property type="entry name" value="ECF_ABC_transporter_ATP-bd"/>
</dbReference>
<dbReference type="CDD" id="cd03225">
    <property type="entry name" value="ABC_cobalt_CbiO_domain1"/>
    <property type="match status" value="2"/>
</dbReference>
<dbReference type="InterPro" id="IPR003593">
    <property type="entry name" value="AAA+_ATPase"/>
</dbReference>